<evidence type="ECO:0000256" key="2">
    <source>
        <dbReference type="ARBA" id="ARBA00004922"/>
    </source>
</evidence>
<evidence type="ECO:0000256" key="10">
    <source>
        <dbReference type="SAM" id="Phobius"/>
    </source>
</evidence>
<keyword evidence="7" id="KW-0106">Calcium</keyword>
<accession>A0A1C7N9Y7</accession>
<evidence type="ECO:0000256" key="5">
    <source>
        <dbReference type="ARBA" id="ARBA00023157"/>
    </source>
</evidence>
<feature type="binding site" evidence="7">
    <location>
        <position position="627"/>
    </location>
    <ligand>
        <name>Ca(2+)</name>
        <dbReference type="ChEBI" id="CHEBI:29108"/>
    </ligand>
</feature>
<dbReference type="PANTHER" id="PTHR11742">
    <property type="entry name" value="MANNOSYL-OLIGOSACCHARIDE ALPHA-1,2-MANNOSIDASE-RELATED"/>
    <property type="match status" value="1"/>
</dbReference>
<keyword evidence="9" id="KW-0326">Glycosidase</keyword>
<dbReference type="Proteomes" id="UP000093000">
    <property type="component" value="Unassembled WGS sequence"/>
</dbReference>
<comment type="pathway">
    <text evidence="2">Protein modification; protein glycosylation.</text>
</comment>
<protein>
    <recommendedName>
        <fullName evidence="9">alpha-1,2-Mannosidase</fullName>
        <ecNumber evidence="9">3.2.1.-</ecNumber>
    </recommendedName>
</protein>
<dbReference type="Gene3D" id="1.50.10.10">
    <property type="match status" value="1"/>
</dbReference>
<keyword evidence="12" id="KW-1185">Reference proteome</keyword>
<comment type="caution">
    <text evidence="11">The sequence shown here is derived from an EMBL/GenBank/DDBJ whole genome shotgun (WGS) entry which is preliminary data.</text>
</comment>
<dbReference type="GO" id="GO:0005975">
    <property type="term" value="P:carbohydrate metabolic process"/>
    <property type="evidence" value="ECO:0007669"/>
    <property type="project" value="InterPro"/>
</dbReference>
<feature type="active site" description="Proton donor" evidence="6">
    <location>
        <position position="193"/>
    </location>
</feature>
<gene>
    <name evidence="11" type="primary">MNS3</name>
    <name evidence="11" type="ORF">A0J61_06181</name>
</gene>
<evidence type="ECO:0000256" key="8">
    <source>
        <dbReference type="PIRSR" id="PIRSR601382-3"/>
    </source>
</evidence>
<dbReference type="InterPro" id="IPR012341">
    <property type="entry name" value="6hp_glycosidase-like_sf"/>
</dbReference>
<feature type="active site" evidence="6">
    <location>
        <position position="327"/>
    </location>
</feature>
<evidence type="ECO:0000256" key="4">
    <source>
        <dbReference type="ARBA" id="ARBA00022801"/>
    </source>
</evidence>
<keyword evidence="5 8" id="KW-1015">Disulfide bond</keyword>
<dbReference type="GO" id="GO:0004571">
    <property type="term" value="F:mannosyl-oligosaccharide 1,2-alpha-mannosidase activity"/>
    <property type="evidence" value="ECO:0007669"/>
    <property type="project" value="InterPro"/>
</dbReference>
<evidence type="ECO:0000256" key="3">
    <source>
        <dbReference type="ARBA" id="ARBA00007658"/>
    </source>
</evidence>
<comment type="similarity">
    <text evidence="3 9">Belongs to the glycosyl hydrolase 47 family.</text>
</comment>
<evidence type="ECO:0000256" key="1">
    <source>
        <dbReference type="ARBA" id="ARBA00001913"/>
    </source>
</evidence>
<organism evidence="11 12">
    <name type="scientific">Choanephora cucurbitarum</name>
    <dbReference type="NCBI Taxonomy" id="101091"/>
    <lineage>
        <taxon>Eukaryota</taxon>
        <taxon>Fungi</taxon>
        <taxon>Fungi incertae sedis</taxon>
        <taxon>Mucoromycota</taxon>
        <taxon>Mucoromycotina</taxon>
        <taxon>Mucoromycetes</taxon>
        <taxon>Mucorales</taxon>
        <taxon>Mucorineae</taxon>
        <taxon>Choanephoraceae</taxon>
        <taxon>Choanephoroideae</taxon>
        <taxon>Choanephora</taxon>
    </lineage>
</organism>
<feature type="disulfide bond" evidence="8">
    <location>
        <begin position="393"/>
        <end position="422"/>
    </location>
</feature>
<dbReference type="GO" id="GO:0005783">
    <property type="term" value="C:endoplasmic reticulum"/>
    <property type="evidence" value="ECO:0007669"/>
    <property type="project" value="TreeGrafter"/>
</dbReference>
<evidence type="ECO:0000313" key="12">
    <source>
        <dbReference type="Proteomes" id="UP000093000"/>
    </source>
</evidence>
<dbReference type="GO" id="GO:0005509">
    <property type="term" value="F:calcium ion binding"/>
    <property type="evidence" value="ECO:0007669"/>
    <property type="project" value="InterPro"/>
</dbReference>
<sequence>MKNQEVALPYTTRVPKKWRIALAVLSVVLVIGQLWVIAESSTSSIAIPEEIDTILNEQQSLDNSVQKSSTNRSHPKKQSLLEGFGGFLSKLPQLQHDFKKEPTEYTKLRNERRAAIKKSFLHGWSGYKKYALGHDELKPISNKTSDPFGGWGVTMVDALSTLAVMELNNEIQEMLPKALKIKFKVDENISVFETVIRYMGGLISIYELTDRKSEALIQKAEKLGQELLPAFDTPTGLPYHYWNPVKQESEGDVTLIAEVGSVQLEFMMLSQLTGNPIYGEKAQAITDFLDNLDYGHGLYIKGLYPTKLDVSDGRFLDATASFGAMGDSAFEYFLKEYILTDGLVPQYGRMYRQSIESMKRYMLRQVPGYDMLMLSSFDTQHKTHKDVMDHLTCFMPGMLAMGAKTFDQPEDLEIAKGLLETCVFMYRTTKTGLSPESWAIPKTEPYNPLTFNKTKAQLAKSRDWWYDPEMTNPLILQKQNAQNVTTELDDERPPSGYVTNYKLPPVRKRPESLYFGDKQYVLRPETVESLFILYRLTGDQKYQEYGWEIYQAIERWCKTKSAYAAIRNVDIDEDYSKENSNKNEAFDPSFNQIDTMESFLLAETFKYLYLLFSPPELISLDKFVFNTEAHPFVRKQWNWDKILKHKLA</sequence>
<dbReference type="EMBL" id="LUGH01000361">
    <property type="protein sequence ID" value="OBZ85768.1"/>
    <property type="molecule type" value="Genomic_DNA"/>
</dbReference>
<proteinExistence type="inferred from homology"/>
<dbReference type="InParanoid" id="A0A1C7N9Y7"/>
<dbReference type="InterPro" id="IPR001382">
    <property type="entry name" value="Glyco_hydro_47"/>
</dbReference>
<evidence type="ECO:0000256" key="6">
    <source>
        <dbReference type="PIRSR" id="PIRSR601382-1"/>
    </source>
</evidence>
<comment type="cofactor">
    <cofactor evidence="1 7">
        <name>Ca(2+)</name>
        <dbReference type="ChEBI" id="CHEBI:29108"/>
    </cofactor>
</comment>
<dbReference type="InterPro" id="IPR036026">
    <property type="entry name" value="Seven-hairpin_glycosidases"/>
</dbReference>
<dbReference type="PRINTS" id="PR00747">
    <property type="entry name" value="GLYHDRLASE47"/>
</dbReference>
<keyword evidence="7" id="KW-0479">Metal-binding</keyword>
<dbReference type="OrthoDB" id="8118055at2759"/>
<dbReference type="GO" id="GO:0036503">
    <property type="term" value="P:ERAD pathway"/>
    <property type="evidence" value="ECO:0007669"/>
    <property type="project" value="UniProtKB-ARBA"/>
</dbReference>
<feature type="transmembrane region" description="Helical" evidence="10">
    <location>
        <begin position="20"/>
        <end position="38"/>
    </location>
</feature>
<evidence type="ECO:0000313" key="11">
    <source>
        <dbReference type="EMBL" id="OBZ85768.1"/>
    </source>
</evidence>
<dbReference type="InterPro" id="IPR050749">
    <property type="entry name" value="Glycosyl_Hydrolase_47"/>
</dbReference>
<keyword evidence="4 9" id="KW-0378">Hydrolase</keyword>
<dbReference type="AlphaFoldDB" id="A0A1C7N9Y7"/>
<keyword evidence="10" id="KW-0472">Membrane</keyword>
<keyword evidence="10" id="KW-0812">Transmembrane</keyword>
<keyword evidence="10" id="KW-1133">Transmembrane helix</keyword>
<evidence type="ECO:0000256" key="9">
    <source>
        <dbReference type="RuleBase" id="RU361193"/>
    </source>
</evidence>
<dbReference type="Pfam" id="PF01532">
    <property type="entry name" value="Glyco_hydro_47"/>
    <property type="match status" value="1"/>
</dbReference>
<dbReference type="STRING" id="101091.A0A1C7N9Y7"/>
<feature type="active site" description="Proton donor" evidence="6">
    <location>
        <position position="436"/>
    </location>
</feature>
<name>A0A1C7N9Y7_9FUNG</name>
<dbReference type="GO" id="GO:0016020">
    <property type="term" value="C:membrane"/>
    <property type="evidence" value="ECO:0007669"/>
    <property type="project" value="InterPro"/>
</dbReference>
<dbReference type="PANTHER" id="PTHR11742:SF103">
    <property type="entry name" value="ENDOPLASMIC RETICULUM MANNOSIDASE MNL2-RELATED"/>
    <property type="match status" value="1"/>
</dbReference>
<dbReference type="SUPFAM" id="SSF48225">
    <property type="entry name" value="Seven-hairpin glycosidases"/>
    <property type="match status" value="1"/>
</dbReference>
<evidence type="ECO:0000256" key="7">
    <source>
        <dbReference type="PIRSR" id="PIRSR601382-2"/>
    </source>
</evidence>
<reference evidence="11 12" key="1">
    <citation type="submission" date="2016-03" db="EMBL/GenBank/DDBJ databases">
        <title>Choanephora cucurbitarum.</title>
        <authorList>
            <person name="Min B."/>
            <person name="Park H."/>
            <person name="Park J.-H."/>
            <person name="Shin H.-D."/>
            <person name="Choi I.-G."/>
        </authorList>
    </citation>
    <scope>NUCLEOTIDE SEQUENCE [LARGE SCALE GENOMIC DNA]</scope>
    <source>
        <strain evidence="11 12">KUS-F28377</strain>
    </source>
</reference>
<dbReference type="EC" id="3.2.1.-" evidence="9"/>
<feature type="active site" evidence="6">
    <location>
        <position position="525"/>
    </location>
</feature>